<dbReference type="EMBL" id="BAAFRS010000285">
    <property type="protein sequence ID" value="GAB1226384.1"/>
    <property type="molecule type" value="Genomic_DNA"/>
</dbReference>
<accession>A0ABQ0DU52</accession>
<dbReference type="InterPro" id="IPR043502">
    <property type="entry name" value="DNA/RNA_pol_sf"/>
</dbReference>
<organism evidence="3 4">
    <name type="scientific">Entamoeba nuttalli</name>
    <dbReference type="NCBI Taxonomy" id="412467"/>
    <lineage>
        <taxon>Eukaryota</taxon>
        <taxon>Amoebozoa</taxon>
        <taxon>Evosea</taxon>
        <taxon>Archamoebae</taxon>
        <taxon>Mastigamoebida</taxon>
        <taxon>Entamoebidae</taxon>
        <taxon>Entamoeba</taxon>
    </lineage>
</organism>
<feature type="domain" description="Reverse transcriptase" evidence="2">
    <location>
        <begin position="316"/>
        <end position="596"/>
    </location>
</feature>
<dbReference type="PANTHER" id="PTHR35450">
    <property type="entry name" value="REVERSE TRANSCRIPTASE DOMAIN-CONTAINING PROTEIN"/>
    <property type="match status" value="1"/>
</dbReference>
<dbReference type="SUPFAM" id="SSF56672">
    <property type="entry name" value="DNA/RNA polymerases"/>
    <property type="match status" value="1"/>
</dbReference>
<dbReference type="InterPro" id="IPR000477">
    <property type="entry name" value="RT_dom"/>
</dbReference>
<evidence type="ECO:0000313" key="3">
    <source>
        <dbReference type="EMBL" id="GAB1226384.1"/>
    </source>
</evidence>
<dbReference type="PANTHER" id="PTHR35450:SF2">
    <property type="entry name" value="REVERSE TRANSCRIPTASE DOMAIN-CONTAINING PROTEIN"/>
    <property type="match status" value="1"/>
</dbReference>
<gene>
    <name evidence="3" type="ORF">ENUP19_0285G0035</name>
</gene>
<dbReference type="Proteomes" id="UP001628156">
    <property type="component" value="Unassembled WGS sequence"/>
</dbReference>
<name>A0ABQ0DU52_9EUKA</name>
<sequence length="873" mass="103739">MEEETISMTMEEDNNQYNPIEIKDNRIYNNYVMSIEKKKKIIDEKEEENSKKEKVEEDMKEKEEMKKEIQIKDQTINKLTKDIMVLKKKHENEISTKNHECDKKIFKFHAESERKLSEVTNLTQQLLFMKDKLSKLENENTKEEKKKDEQTDRKEEILTLYKCFALKLFERKLRSQLKEEIIERLIHEFGIKVNDINEYNEILKKTFKIKNEIKREINRIMEEEIIKHQWKDKELKEIISKMNKKEEIEEEEVMKIFKEEEMKEQEDVQFINYYYNKKKIHQIINIINKYEITINTLDDYYHYIKSKYLLKLFNELLNNHNEIPLHFIQGRTILIYKKGDKLDPQNYRPITCLNCLLKVYISLLNMKIENQLMLNPIEKQLSLNQIGCKKYTYASKEGLLYNTIINQLLIKNKLKFVETYYDISKAYDSINHQWIKQCLIYFNIPLAVINSILYILNNTYLNLYYNQENVCIINVERGIIQGDSLSPLLFVLSIDVLSKQLDKQINKLNIKMNGEEKQVQLNHILYMDDLKIMTNSLDEMEKAHKLTKEIFNAIGLKINVEKSGIMTNINSQINGELAELPRVTNDNPYKYLGIEIGDKVNINKYCTRILNDVSSILSSLNNMKYSILNTIRKINSDIISKLRYGFSIVIYKLGELENIDKQIRKSLIHLQLYSRNITKSRLYVKINELGLGLMSARDECAKELLRIYLKYKWRSSTEIGEMIETIKENPNGIIKRMKKAFGKKINFNELMNIIELNERKHNVKEVFEWVNNELNERYLKEWKEKKCGEYIRCANGTFNDKKLTVATWMSLNIKRNAFIQIVKIQERVIMIGSIKANILKNDALKYCKHCPNTIASINHILLGCNEKEPNIKT</sequence>
<dbReference type="Pfam" id="PF00078">
    <property type="entry name" value="RVT_1"/>
    <property type="match status" value="1"/>
</dbReference>
<evidence type="ECO:0000313" key="4">
    <source>
        <dbReference type="Proteomes" id="UP001628156"/>
    </source>
</evidence>
<protein>
    <recommendedName>
        <fullName evidence="2">Reverse transcriptase domain-containing protein</fullName>
    </recommendedName>
</protein>
<feature type="coiled-coil region" evidence="1">
    <location>
        <begin position="119"/>
        <end position="153"/>
    </location>
</feature>
<comment type="caution">
    <text evidence="3">The sequence shown here is derived from an EMBL/GenBank/DDBJ whole genome shotgun (WGS) entry which is preliminary data.</text>
</comment>
<keyword evidence="1" id="KW-0175">Coiled coil</keyword>
<feature type="coiled-coil region" evidence="1">
    <location>
        <begin position="35"/>
        <end position="82"/>
    </location>
</feature>
<proteinExistence type="predicted"/>
<dbReference type="CDD" id="cd01650">
    <property type="entry name" value="RT_nLTR_like"/>
    <property type="match status" value="1"/>
</dbReference>
<evidence type="ECO:0000256" key="1">
    <source>
        <dbReference type="SAM" id="Coils"/>
    </source>
</evidence>
<evidence type="ECO:0000259" key="2">
    <source>
        <dbReference type="PROSITE" id="PS50878"/>
    </source>
</evidence>
<keyword evidence="4" id="KW-1185">Reference proteome</keyword>
<dbReference type="PROSITE" id="PS50878">
    <property type="entry name" value="RT_POL"/>
    <property type="match status" value="1"/>
</dbReference>
<reference evidence="3 4" key="1">
    <citation type="journal article" date="2019" name="PLoS Negl. Trop. Dis.">
        <title>Whole genome sequencing of Entamoeba nuttalli reveals mammalian host-related molecular signatures and a novel octapeptide-repeat surface protein.</title>
        <authorList>
            <person name="Tanaka M."/>
            <person name="Makiuchi T."/>
            <person name="Komiyama T."/>
            <person name="Shiina T."/>
            <person name="Osaki K."/>
            <person name="Tachibana H."/>
        </authorList>
    </citation>
    <scope>NUCLEOTIDE SEQUENCE [LARGE SCALE GENOMIC DNA]</scope>
    <source>
        <strain evidence="3 4">P19-061405</strain>
    </source>
</reference>